<proteinExistence type="inferred from homology"/>
<protein>
    <recommendedName>
        <fullName evidence="8 9">Triosephosphate isomerase</fullName>
        <shortName evidence="8">TIM</shortName>
        <shortName evidence="8">TPI</shortName>
        <ecNumber evidence="8 9">5.3.1.1</ecNumber>
    </recommendedName>
    <alternativeName>
        <fullName evidence="8">Triose-phosphate isomerase</fullName>
    </alternativeName>
</protein>
<dbReference type="UniPathway" id="UPA00138"/>
<dbReference type="GO" id="GO:0046166">
    <property type="term" value="P:glyceraldehyde-3-phosphate biosynthetic process"/>
    <property type="evidence" value="ECO:0007669"/>
    <property type="project" value="TreeGrafter"/>
</dbReference>
<evidence type="ECO:0000256" key="6">
    <source>
        <dbReference type="ARBA" id="ARBA00023152"/>
    </source>
</evidence>
<dbReference type="GO" id="GO:0005829">
    <property type="term" value="C:cytosol"/>
    <property type="evidence" value="ECO:0007669"/>
    <property type="project" value="TreeGrafter"/>
</dbReference>
<evidence type="ECO:0000313" key="11">
    <source>
        <dbReference type="Proteomes" id="UP000559987"/>
    </source>
</evidence>
<comment type="pathway">
    <text evidence="1 8 9">Carbohydrate degradation; glycolysis; D-glyceraldehyde 3-phosphate from glycerone phosphate: step 1/1.</text>
</comment>
<dbReference type="GO" id="GO:0019563">
    <property type="term" value="P:glycerol catabolic process"/>
    <property type="evidence" value="ECO:0007669"/>
    <property type="project" value="TreeGrafter"/>
</dbReference>
<feature type="binding site" evidence="8">
    <location>
        <position position="205"/>
    </location>
    <ligand>
        <name>substrate</name>
    </ligand>
</feature>
<dbReference type="InterPro" id="IPR020861">
    <property type="entry name" value="Triosephosphate_isomerase_AS"/>
</dbReference>
<dbReference type="CDD" id="cd00311">
    <property type="entry name" value="TIM"/>
    <property type="match status" value="1"/>
</dbReference>
<dbReference type="Pfam" id="PF00121">
    <property type="entry name" value="TIM"/>
    <property type="match status" value="1"/>
</dbReference>
<dbReference type="InterPro" id="IPR035990">
    <property type="entry name" value="TIM_sf"/>
</dbReference>
<evidence type="ECO:0000256" key="4">
    <source>
        <dbReference type="ARBA" id="ARBA00022432"/>
    </source>
</evidence>
<comment type="pathway">
    <text evidence="8 9">Carbohydrate biosynthesis; gluconeogenesis.</text>
</comment>
<evidence type="ECO:0000256" key="8">
    <source>
        <dbReference type="HAMAP-Rule" id="MF_00147"/>
    </source>
</evidence>
<keyword evidence="7 8" id="KW-0413">Isomerase</keyword>
<comment type="catalytic activity">
    <reaction evidence="8 9">
        <text>D-glyceraldehyde 3-phosphate = dihydroxyacetone phosphate</text>
        <dbReference type="Rhea" id="RHEA:18585"/>
        <dbReference type="ChEBI" id="CHEBI:57642"/>
        <dbReference type="ChEBI" id="CHEBI:59776"/>
        <dbReference type="EC" id="5.3.1.1"/>
    </reaction>
</comment>
<dbReference type="SUPFAM" id="SSF51351">
    <property type="entry name" value="Triosephosphate isomerase (TIM)"/>
    <property type="match status" value="1"/>
</dbReference>
<comment type="function">
    <text evidence="8">Involved in the gluconeogenesis. Catalyzes stereospecifically the conversion of dihydroxyacetone phosphate (DHAP) to D-glyceraldehyde-3-phosphate (G3P).</text>
</comment>
<evidence type="ECO:0000256" key="9">
    <source>
        <dbReference type="RuleBase" id="RU363013"/>
    </source>
</evidence>
<feature type="binding site" evidence="8">
    <location>
        <begin position="9"/>
        <end position="11"/>
    </location>
    <ligand>
        <name>substrate</name>
    </ligand>
</feature>
<comment type="subcellular location">
    <subcellularLocation>
        <location evidence="8 9">Cytoplasm</location>
    </subcellularLocation>
</comment>
<name>A0A839UPV2_9GAMM</name>
<dbReference type="EMBL" id="JACHXZ010000001">
    <property type="protein sequence ID" value="MBB3167558.1"/>
    <property type="molecule type" value="Genomic_DNA"/>
</dbReference>
<dbReference type="InterPro" id="IPR013785">
    <property type="entry name" value="Aldolase_TIM"/>
</dbReference>
<dbReference type="PROSITE" id="PS00171">
    <property type="entry name" value="TIM_1"/>
    <property type="match status" value="1"/>
</dbReference>
<comment type="pathway">
    <text evidence="2">Carbohydrate metabolism; erythritol degradation.</text>
</comment>
<sequence>MRRPLVMGNWKMNGSQAFNRQWAADFQWTQSPSVNVAIAPPALYIAQFAELVAQQGIWLAAQDVSEQLSAGAFTGQLQAEMLTDLGVRYAIVGHSERRQFQAESDELVANKAVAAISAGLTPVVCVGETLAEREENKTLAVIERQLAAVLDVVRDVSKLVVAYEPVWAIGTGKTASPEQAQSVHAAIRQQLGGAGESVNILYGGSVKAANAQDLFSQVDIDGALVGGAALNAGEFKQICESAAQSLG</sequence>
<reference evidence="10 11" key="1">
    <citation type="submission" date="2020-08" db="EMBL/GenBank/DDBJ databases">
        <title>Genomic Encyclopedia of Type Strains, Phase III (KMG-III): the genomes of soil and plant-associated and newly described type strains.</title>
        <authorList>
            <person name="Whitman W."/>
        </authorList>
    </citation>
    <scope>NUCLEOTIDE SEQUENCE [LARGE SCALE GENOMIC DNA]</scope>
    <source>
        <strain evidence="10 11">CECT 8571</strain>
    </source>
</reference>
<dbReference type="Proteomes" id="UP000559987">
    <property type="component" value="Unassembled WGS sequence"/>
</dbReference>
<dbReference type="GO" id="GO:0006094">
    <property type="term" value="P:gluconeogenesis"/>
    <property type="evidence" value="ECO:0007669"/>
    <property type="project" value="UniProtKB-UniRule"/>
</dbReference>
<dbReference type="InterPro" id="IPR000652">
    <property type="entry name" value="Triosephosphate_isomerase"/>
</dbReference>
<feature type="active site" description="Proton acceptor" evidence="8">
    <location>
        <position position="164"/>
    </location>
</feature>
<evidence type="ECO:0000313" key="10">
    <source>
        <dbReference type="EMBL" id="MBB3167558.1"/>
    </source>
</evidence>
<gene>
    <name evidence="8" type="primary">tpiA</name>
    <name evidence="10" type="ORF">FHS30_000734</name>
</gene>
<evidence type="ECO:0000256" key="7">
    <source>
        <dbReference type="ARBA" id="ARBA00023235"/>
    </source>
</evidence>
<dbReference type="PANTHER" id="PTHR21139">
    <property type="entry name" value="TRIOSEPHOSPHATE ISOMERASE"/>
    <property type="match status" value="1"/>
</dbReference>
<dbReference type="InterPro" id="IPR022896">
    <property type="entry name" value="TrioseP_Isoase_bac/euk"/>
</dbReference>
<dbReference type="FunFam" id="3.20.20.70:FF:000016">
    <property type="entry name" value="Triosephosphate isomerase"/>
    <property type="match status" value="1"/>
</dbReference>
<dbReference type="RefSeq" id="WP_183908381.1">
    <property type="nucleotide sequence ID" value="NZ_JACHXZ010000001.1"/>
</dbReference>
<keyword evidence="11" id="KW-1185">Reference proteome</keyword>
<accession>A0A839UPV2</accession>
<dbReference type="Gene3D" id="3.20.20.70">
    <property type="entry name" value="Aldolase class I"/>
    <property type="match status" value="1"/>
</dbReference>
<evidence type="ECO:0000256" key="1">
    <source>
        <dbReference type="ARBA" id="ARBA00004680"/>
    </source>
</evidence>
<dbReference type="AlphaFoldDB" id="A0A839UPV2"/>
<feature type="binding site" evidence="8">
    <location>
        <position position="170"/>
    </location>
    <ligand>
        <name>substrate</name>
    </ligand>
</feature>
<keyword evidence="5 8" id="KW-0963">Cytoplasm</keyword>
<dbReference type="UniPathway" id="UPA00109">
    <property type="reaction ID" value="UER00189"/>
</dbReference>
<dbReference type="HAMAP" id="MF_00147_B">
    <property type="entry name" value="TIM_B"/>
    <property type="match status" value="1"/>
</dbReference>
<feature type="active site" description="Electrophile" evidence="8">
    <location>
        <position position="94"/>
    </location>
</feature>
<dbReference type="EC" id="5.3.1.1" evidence="8 9"/>
<comment type="caution">
    <text evidence="10">The sequence shown here is derived from an EMBL/GenBank/DDBJ whole genome shotgun (WGS) entry which is preliminary data.</text>
</comment>
<dbReference type="PANTHER" id="PTHR21139:SF42">
    <property type="entry name" value="TRIOSEPHOSPHATE ISOMERASE"/>
    <property type="match status" value="1"/>
</dbReference>
<dbReference type="GO" id="GO:0006096">
    <property type="term" value="P:glycolytic process"/>
    <property type="evidence" value="ECO:0007669"/>
    <property type="project" value="UniProtKB-UniRule"/>
</dbReference>
<evidence type="ECO:0000256" key="5">
    <source>
        <dbReference type="ARBA" id="ARBA00022490"/>
    </source>
</evidence>
<feature type="binding site" evidence="8">
    <location>
        <begin position="226"/>
        <end position="227"/>
    </location>
    <ligand>
        <name>substrate</name>
    </ligand>
</feature>
<evidence type="ECO:0000256" key="2">
    <source>
        <dbReference type="ARBA" id="ARBA00004939"/>
    </source>
</evidence>
<dbReference type="NCBIfam" id="TIGR00419">
    <property type="entry name" value="tim"/>
    <property type="match status" value="1"/>
</dbReference>
<evidence type="ECO:0000256" key="3">
    <source>
        <dbReference type="ARBA" id="ARBA00007422"/>
    </source>
</evidence>
<organism evidence="10 11">
    <name type="scientific">Simiduia aestuariiviva</name>
    <dbReference type="NCBI Taxonomy" id="1510459"/>
    <lineage>
        <taxon>Bacteria</taxon>
        <taxon>Pseudomonadati</taxon>
        <taxon>Pseudomonadota</taxon>
        <taxon>Gammaproteobacteria</taxon>
        <taxon>Cellvibrionales</taxon>
        <taxon>Cellvibrionaceae</taxon>
        <taxon>Simiduia</taxon>
    </lineage>
</organism>
<keyword evidence="6 8" id="KW-0324">Glycolysis</keyword>
<dbReference type="PROSITE" id="PS51440">
    <property type="entry name" value="TIM_2"/>
    <property type="match status" value="1"/>
</dbReference>
<keyword evidence="4 8" id="KW-0312">Gluconeogenesis</keyword>
<comment type="subunit">
    <text evidence="8 9">Homodimer.</text>
</comment>
<dbReference type="GO" id="GO:0004807">
    <property type="term" value="F:triose-phosphate isomerase activity"/>
    <property type="evidence" value="ECO:0007669"/>
    <property type="project" value="UniProtKB-UniRule"/>
</dbReference>
<comment type="similarity">
    <text evidence="3 8 9">Belongs to the triosephosphate isomerase family.</text>
</comment>